<reference evidence="1 2" key="1">
    <citation type="submission" date="2019-05" db="EMBL/GenBank/DDBJ databases">
        <title>Another draft genome of Portunus trituberculatus and its Hox gene families provides insights of decapod evolution.</title>
        <authorList>
            <person name="Jeong J.-H."/>
            <person name="Song I."/>
            <person name="Kim S."/>
            <person name="Choi T."/>
            <person name="Kim D."/>
            <person name="Ryu S."/>
            <person name="Kim W."/>
        </authorList>
    </citation>
    <scope>NUCLEOTIDE SEQUENCE [LARGE SCALE GENOMIC DNA]</scope>
    <source>
        <tissue evidence="1">Muscle</tissue>
    </source>
</reference>
<accession>A0A5B7CT20</accession>
<proteinExistence type="predicted"/>
<organism evidence="1 2">
    <name type="scientific">Portunus trituberculatus</name>
    <name type="common">Swimming crab</name>
    <name type="synonym">Neptunus trituberculatus</name>
    <dbReference type="NCBI Taxonomy" id="210409"/>
    <lineage>
        <taxon>Eukaryota</taxon>
        <taxon>Metazoa</taxon>
        <taxon>Ecdysozoa</taxon>
        <taxon>Arthropoda</taxon>
        <taxon>Crustacea</taxon>
        <taxon>Multicrustacea</taxon>
        <taxon>Malacostraca</taxon>
        <taxon>Eumalacostraca</taxon>
        <taxon>Eucarida</taxon>
        <taxon>Decapoda</taxon>
        <taxon>Pleocyemata</taxon>
        <taxon>Brachyura</taxon>
        <taxon>Eubrachyura</taxon>
        <taxon>Portunoidea</taxon>
        <taxon>Portunidae</taxon>
        <taxon>Portuninae</taxon>
        <taxon>Portunus</taxon>
    </lineage>
</organism>
<dbReference type="AlphaFoldDB" id="A0A5B7CT20"/>
<evidence type="ECO:0000313" key="1">
    <source>
        <dbReference type="EMBL" id="MPC11426.1"/>
    </source>
</evidence>
<sequence length="119" mass="12819">MVVRHGLDVRGVSPRKIRCEPPLFRLGPAARRGAARYFYLARGEGLQCHRRGLPSRRKIHLVGCESPSLSPLACASRPPVLRSSVSKECLCPATPGGVVHICCGDISNISTVPGTAMFK</sequence>
<name>A0A5B7CT20_PORTR</name>
<gene>
    <name evidence="1" type="ORF">E2C01_004092</name>
</gene>
<dbReference type="Proteomes" id="UP000324222">
    <property type="component" value="Unassembled WGS sequence"/>
</dbReference>
<evidence type="ECO:0000313" key="2">
    <source>
        <dbReference type="Proteomes" id="UP000324222"/>
    </source>
</evidence>
<comment type="caution">
    <text evidence="1">The sequence shown here is derived from an EMBL/GenBank/DDBJ whole genome shotgun (WGS) entry which is preliminary data.</text>
</comment>
<dbReference type="EMBL" id="VSRR010000162">
    <property type="protein sequence ID" value="MPC11426.1"/>
    <property type="molecule type" value="Genomic_DNA"/>
</dbReference>
<protein>
    <submittedName>
        <fullName evidence="1">Uncharacterized protein</fullName>
    </submittedName>
</protein>
<keyword evidence="2" id="KW-1185">Reference proteome</keyword>